<proteinExistence type="predicted"/>
<accession>A0A150MMZ8</accession>
<dbReference type="EMBL" id="LQYW01000132">
    <property type="protein sequence ID" value="KYD25742.1"/>
    <property type="molecule type" value="Genomic_DNA"/>
</dbReference>
<dbReference type="Proteomes" id="UP000075324">
    <property type="component" value="Unassembled WGS sequence"/>
</dbReference>
<organism evidence="1 2">
    <name type="scientific">Parageobacillus toebii</name>
    <dbReference type="NCBI Taxonomy" id="153151"/>
    <lineage>
        <taxon>Bacteria</taxon>
        <taxon>Bacillati</taxon>
        <taxon>Bacillota</taxon>
        <taxon>Bacilli</taxon>
        <taxon>Bacillales</taxon>
        <taxon>Anoxybacillaceae</taxon>
        <taxon>Parageobacillus</taxon>
    </lineage>
</organism>
<comment type="caution">
    <text evidence="1">The sequence shown here is derived from an EMBL/GenBank/DDBJ whole genome shotgun (WGS) entry which is preliminary data.</text>
</comment>
<dbReference type="AlphaFoldDB" id="A0A150MMZ8"/>
<evidence type="ECO:0000313" key="1">
    <source>
        <dbReference type="EMBL" id="KYD25742.1"/>
    </source>
</evidence>
<sequence>MIFSTIIINIVKISLNVHEIFLFLKQENKKASRIHKRRKGE</sequence>
<name>A0A150MMZ8_9BACL</name>
<protein>
    <submittedName>
        <fullName evidence="1">Uncharacterized protein</fullName>
    </submittedName>
</protein>
<evidence type="ECO:0000313" key="2">
    <source>
        <dbReference type="Proteomes" id="UP000075324"/>
    </source>
</evidence>
<reference evidence="1 2" key="1">
    <citation type="submission" date="2016-01" db="EMBL/GenBank/DDBJ databases">
        <title>Draft Genome Sequences of Seven Thermophilic Sporeformers Isolated from Foods.</title>
        <authorList>
            <person name="Berendsen E.M."/>
            <person name="Wells-Bennik M.H."/>
            <person name="Krawcyk A.O."/>
            <person name="De Jong A."/>
            <person name="Holsappel S."/>
            <person name="Eijlander R.T."/>
            <person name="Kuipers O.P."/>
        </authorList>
    </citation>
    <scope>NUCLEOTIDE SEQUENCE [LARGE SCALE GENOMIC DNA]</scope>
    <source>
        <strain evidence="1 2">B4110</strain>
    </source>
</reference>
<gene>
    <name evidence="1" type="ORF">B4110_2563</name>
</gene>